<protein>
    <submittedName>
        <fullName evidence="7">Transporter substrate-binding domain-containing protein</fullName>
    </submittedName>
</protein>
<keyword evidence="8" id="KW-1185">Reference proteome</keyword>
<dbReference type="SMART" id="SM00062">
    <property type="entry name" value="PBPb"/>
    <property type="match status" value="1"/>
</dbReference>
<evidence type="ECO:0000313" key="7">
    <source>
        <dbReference type="EMBL" id="QKS54436.1"/>
    </source>
</evidence>
<evidence type="ECO:0000259" key="6">
    <source>
        <dbReference type="SMART" id="SM00062"/>
    </source>
</evidence>
<dbReference type="KEGG" id="aoz:HUE56_28790"/>
<accession>A0A6N1AS63</accession>
<dbReference type="InterPro" id="IPR001638">
    <property type="entry name" value="Solute-binding_3/MltF_N"/>
</dbReference>
<dbReference type="PROSITE" id="PS51318">
    <property type="entry name" value="TAT"/>
    <property type="match status" value="1"/>
</dbReference>
<evidence type="ECO:0000256" key="3">
    <source>
        <dbReference type="ARBA" id="ARBA00022729"/>
    </source>
</evidence>
<feature type="domain" description="Solute-binding protein family 3/N-terminal" evidence="6">
    <location>
        <begin position="55"/>
        <end position="295"/>
    </location>
</feature>
<sequence>MMKPPLPGLAMAYVTRRRFLSGLAASCAAVGIASALGVPRSAAARPLDEVMERGRLRVAVYRDFPPFSFQRDGKLVGIDVDLAKAIAEKLGVKADIYEQIPGETVSDDLRVAVWRGSLFGGELADIMMHIPYDKQFGLMNPEAVLFGPYHHEVFALARDPQRVRSAMLATLPDEPIAVEIDSVPDFFLLGLQGGRLRSRVIHCPTPEAAIGKLTSGEAAAVLAPLSQVQAALGARSEQFPVTTVTLPGMMTSNWNIGMATKENSRDLAYSIGDAVTALTEDGTMGRIFAAYGVIHTPPPLVE</sequence>
<proteinExistence type="inferred from homology"/>
<feature type="chain" id="PRO_5028901963" evidence="5">
    <location>
        <begin position="36"/>
        <end position="302"/>
    </location>
</feature>
<dbReference type="Proteomes" id="UP000509702">
    <property type="component" value="Plasmid unnamed6"/>
</dbReference>
<keyword evidence="7" id="KW-0614">Plasmid</keyword>
<feature type="signal peptide" evidence="5">
    <location>
        <begin position="1"/>
        <end position="35"/>
    </location>
</feature>
<comment type="similarity">
    <text evidence="2 4">Belongs to the bacterial solute-binding protein 3 family.</text>
</comment>
<dbReference type="PANTHER" id="PTHR35936">
    <property type="entry name" value="MEMBRANE-BOUND LYTIC MUREIN TRANSGLYCOSYLASE F"/>
    <property type="match status" value="1"/>
</dbReference>
<geneLocation type="plasmid" evidence="7 8">
    <name>unnamed6</name>
</geneLocation>
<organism evidence="7 8">
    <name type="scientific">Azospirillum oryzae</name>
    <dbReference type="NCBI Taxonomy" id="286727"/>
    <lineage>
        <taxon>Bacteria</taxon>
        <taxon>Pseudomonadati</taxon>
        <taxon>Pseudomonadota</taxon>
        <taxon>Alphaproteobacteria</taxon>
        <taxon>Rhodospirillales</taxon>
        <taxon>Azospirillaceae</taxon>
        <taxon>Azospirillum</taxon>
    </lineage>
</organism>
<evidence type="ECO:0000256" key="1">
    <source>
        <dbReference type="ARBA" id="ARBA00004196"/>
    </source>
</evidence>
<name>A0A6N1AS63_9PROT</name>
<dbReference type="SUPFAM" id="SSF53850">
    <property type="entry name" value="Periplasmic binding protein-like II"/>
    <property type="match status" value="1"/>
</dbReference>
<evidence type="ECO:0000256" key="2">
    <source>
        <dbReference type="ARBA" id="ARBA00010333"/>
    </source>
</evidence>
<dbReference type="InterPro" id="IPR006311">
    <property type="entry name" value="TAT_signal"/>
</dbReference>
<dbReference type="OrthoDB" id="6192933at2"/>
<dbReference type="PANTHER" id="PTHR35936:SF17">
    <property type="entry name" value="ARGININE-BINDING EXTRACELLULAR PROTEIN ARTP"/>
    <property type="match status" value="1"/>
</dbReference>
<reference evidence="7 8" key="1">
    <citation type="submission" date="2020-06" db="EMBL/GenBank/DDBJ databases">
        <title>Complete genome of Azosprillum oryzae KACC14407.</title>
        <authorList>
            <person name="Kim M."/>
            <person name="Park Y.-J."/>
            <person name="Shin J.-H."/>
        </authorList>
    </citation>
    <scope>NUCLEOTIDE SEQUENCE [LARGE SCALE GENOMIC DNA]</scope>
    <source>
        <strain evidence="7 8">KACC 14407</strain>
        <plasmid evidence="7 8">unnamed6</plasmid>
    </source>
</reference>
<dbReference type="AlphaFoldDB" id="A0A6N1AS63"/>
<dbReference type="InterPro" id="IPR018313">
    <property type="entry name" value="SBP_3_CS"/>
</dbReference>
<dbReference type="EMBL" id="CP054621">
    <property type="protein sequence ID" value="QKS54436.1"/>
    <property type="molecule type" value="Genomic_DNA"/>
</dbReference>
<comment type="subcellular location">
    <subcellularLocation>
        <location evidence="1">Cell envelope</location>
    </subcellularLocation>
</comment>
<dbReference type="GO" id="GO:0030313">
    <property type="term" value="C:cell envelope"/>
    <property type="evidence" value="ECO:0007669"/>
    <property type="project" value="UniProtKB-SubCell"/>
</dbReference>
<evidence type="ECO:0000256" key="5">
    <source>
        <dbReference type="SAM" id="SignalP"/>
    </source>
</evidence>
<dbReference type="Gene3D" id="3.40.190.10">
    <property type="entry name" value="Periplasmic binding protein-like II"/>
    <property type="match status" value="3"/>
</dbReference>
<keyword evidence="3 5" id="KW-0732">Signal</keyword>
<evidence type="ECO:0000256" key="4">
    <source>
        <dbReference type="RuleBase" id="RU003744"/>
    </source>
</evidence>
<dbReference type="PROSITE" id="PS01039">
    <property type="entry name" value="SBP_BACTERIAL_3"/>
    <property type="match status" value="1"/>
</dbReference>
<evidence type="ECO:0000313" key="8">
    <source>
        <dbReference type="Proteomes" id="UP000509702"/>
    </source>
</evidence>
<dbReference type="Pfam" id="PF00497">
    <property type="entry name" value="SBP_bac_3"/>
    <property type="match status" value="1"/>
</dbReference>
<gene>
    <name evidence="7" type="ORF">HUE56_28790</name>
</gene>